<feature type="compositionally biased region" description="Basic and acidic residues" evidence="11">
    <location>
        <begin position="456"/>
        <end position="468"/>
    </location>
</feature>
<keyword evidence="7" id="KW-0067">ATP-binding</keyword>
<feature type="region of interest" description="Disordered" evidence="11">
    <location>
        <begin position="456"/>
        <end position="489"/>
    </location>
</feature>
<keyword evidence="5" id="KW-0493">Microtubule</keyword>
<dbReference type="InterPro" id="IPR008467">
    <property type="entry name" value="Dynein1_light_intermed_chain"/>
</dbReference>
<dbReference type="AlphaFoldDB" id="A0A8H3H3S1"/>
<comment type="subcellular location">
    <subcellularLocation>
        <location evidence="1">Cytoplasm</location>
        <location evidence="1">Cytoskeleton</location>
    </subcellularLocation>
</comment>
<keyword evidence="6" id="KW-0547">Nucleotide-binding</keyword>
<dbReference type="SUPFAM" id="SSF52540">
    <property type="entry name" value="P-loop containing nucleoside triphosphate hydrolases"/>
    <property type="match status" value="1"/>
</dbReference>
<evidence type="ECO:0000256" key="9">
    <source>
        <dbReference type="ARBA" id="ARBA00023175"/>
    </source>
</evidence>
<evidence type="ECO:0000256" key="10">
    <source>
        <dbReference type="ARBA" id="ARBA00023212"/>
    </source>
</evidence>
<evidence type="ECO:0000256" key="5">
    <source>
        <dbReference type="ARBA" id="ARBA00022701"/>
    </source>
</evidence>
<evidence type="ECO:0000256" key="11">
    <source>
        <dbReference type="SAM" id="MobiDB-lite"/>
    </source>
</evidence>
<sequence length="602" mass="63975">MASPTSSRSNSPPPQDLWSSILDSVSSSRAIPSKNVIILGEPQSGKSTLAQHLLQKKDNSDTNGKDADFALGYDWADVRDEGDEDTLARLSVYTVPSSAPAHLSLLPHFLPPKASITNTLVMIVLDWTKPWSFVDQLETWMEWVNTWVKGDGARDLEVAREEGRERLQAHLQHYTEPANPGDAAAAPVATSSLTSTLLLPLGPGTMTSNLAGLPIVVVCTKADQIDGTEDTVGLGMVKAAPVATSSLTSTLLLPLGPGTMTSNLAGLPIVVVCTKADQIDGTEDTVGLGMVKGKGGEWEERTDGIMQVLRTISLKYGAALFYTTTQPAILSVLRSYVLHFLFMAPFVQPGETAVPHKNPFPFNARPNTLDRDRIVVPAGWDSWGKIGVLRDGFDAQRWGEAWDKDLEEGVVGGGGGAREMYRVLVGGDEGPKRPPLPALVTTEPDQNFLSKHYEALQKDPNRDPRAQFRPDPATTQTAGAGVVGPMGSSSFSLPSVEKAMMDMDGDDVSAKLARMAGASRSRAQIASALTNPPSSGMNQPSTMSPPLRSGTTGGSQQNEHQVLQNFFQSLLNTRRDSTPAGGATGANTNPAPGPGDTSGSST</sequence>
<dbReference type="PANTHER" id="PTHR12688">
    <property type="entry name" value="DYNEIN LIGHT INTERMEDIATE CHAIN"/>
    <property type="match status" value="1"/>
</dbReference>
<dbReference type="Gene3D" id="3.40.50.300">
    <property type="entry name" value="P-loop containing nucleotide triphosphate hydrolases"/>
    <property type="match status" value="1"/>
</dbReference>
<evidence type="ECO:0008006" key="14">
    <source>
        <dbReference type="Google" id="ProtNLM"/>
    </source>
</evidence>
<dbReference type="GO" id="GO:0005874">
    <property type="term" value="C:microtubule"/>
    <property type="evidence" value="ECO:0007669"/>
    <property type="project" value="UniProtKB-KW"/>
</dbReference>
<keyword evidence="3" id="KW-0813">Transport</keyword>
<evidence type="ECO:0000256" key="8">
    <source>
        <dbReference type="ARBA" id="ARBA00023017"/>
    </source>
</evidence>
<keyword evidence="4" id="KW-0963">Cytoplasm</keyword>
<evidence type="ECO:0000256" key="6">
    <source>
        <dbReference type="ARBA" id="ARBA00022741"/>
    </source>
</evidence>
<feature type="compositionally biased region" description="Polar residues" evidence="11">
    <location>
        <begin position="554"/>
        <end position="572"/>
    </location>
</feature>
<feature type="compositionally biased region" description="Low complexity" evidence="11">
    <location>
        <begin position="578"/>
        <end position="590"/>
    </location>
</feature>
<keyword evidence="8" id="KW-0243">Dynein</keyword>
<dbReference type="PANTHER" id="PTHR12688:SF0">
    <property type="entry name" value="DYNEIN LIGHT INTERMEDIATE CHAIN"/>
    <property type="match status" value="1"/>
</dbReference>
<dbReference type="EMBL" id="CAJMWY010001991">
    <property type="protein sequence ID" value="CAE6479493.1"/>
    <property type="molecule type" value="Genomic_DNA"/>
</dbReference>
<evidence type="ECO:0000256" key="1">
    <source>
        <dbReference type="ARBA" id="ARBA00004245"/>
    </source>
</evidence>
<comment type="similarity">
    <text evidence="2">Belongs to the dynein light intermediate chain family.</text>
</comment>
<dbReference type="GO" id="GO:0000226">
    <property type="term" value="P:microtubule cytoskeleton organization"/>
    <property type="evidence" value="ECO:0007669"/>
    <property type="project" value="TreeGrafter"/>
</dbReference>
<dbReference type="InterPro" id="IPR027417">
    <property type="entry name" value="P-loop_NTPase"/>
</dbReference>
<evidence type="ECO:0000313" key="12">
    <source>
        <dbReference type="EMBL" id="CAE6479493.1"/>
    </source>
</evidence>
<proteinExistence type="inferred from homology"/>
<keyword evidence="10" id="KW-0206">Cytoskeleton</keyword>
<dbReference type="InterPro" id="IPR022780">
    <property type="entry name" value="Dynein_light_int_chain"/>
</dbReference>
<reference evidence="12" key="1">
    <citation type="submission" date="2021-01" db="EMBL/GenBank/DDBJ databases">
        <authorList>
            <person name="Kaushik A."/>
        </authorList>
    </citation>
    <scope>NUCLEOTIDE SEQUENCE</scope>
    <source>
        <strain evidence="12">AG4-RS23</strain>
    </source>
</reference>
<dbReference type="Proteomes" id="UP000663861">
    <property type="component" value="Unassembled WGS sequence"/>
</dbReference>
<evidence type="ECO:0000256" key="3">
    <source>
        <dbReference type="ARBA" id="ARBA00022448"/>
    </source>
</evidence>
<dbReference type="GO" id="GO:0045504">
    <property type="term" value="F:dynein heavy chain binding"/>
    <property type="evidence" value="ECO:0007669"/>
    <property type="project" value="TreeGrafter"/>
</dbReference>
<evidence type="ECO:0000256" key="2">
    <source>
        <dbReference type="ARBA" id="ARBA00006831"/>
    </source>
</evidence>
<dbReference type="GO" id="GO:0035974">
    <property type="term" value="C:meiotic spindle pole body"/>
    <property type="evidence" value="ECO:0007669"/>
    <property type="project" value="TreeGrafter"/>
</dbReference>
<evidence type="ECO:0000256" key="4">
    <source>
        <dbReference type="ARBA" id="ARBA00022490"/>
    </source>
</evidence>
<protein>
    <recommendedName>
        <fullName evidence="14">Dynein light intermediate chain</fullName>
    </recommendedName>
</protein>
<comment type="caution">
    <text evidence="12">The sequence shown here is derived from an EMBL/GenBank/DDBJ whole genome shotgun (WGS) entry which is preliminary data.</text>
</comment>
<dbReference type="GO" id="GO:0005868">
    <property type="term" value="C:cytoplasmic dynein complex"/>
    <property type="evidence" value="ECO:0007669"/>
    <property type="project" value="InterPro"/>
</dbReference>
<dbReference type="GO" id="GO:0007018">
    <property type="term" value="P:microtubule-based movement"/>
    <property type="evidence" value="ECO:0007669"/>
    <property type="project" value="InterPro"/>
</dbReference>
<evidence type="ECO:0000313" key="13">
    <source>
        <dbReference type="Proteomes" id="UP000663861"/>
    </source>
</evidence>
<gene>
    <name evidence="12" type="ORF">RDB_LOCUS96228</name>
</gene>
<evidence type="ECO:0000256" key="7">
    <source>
        <dbReference type="ARBA" id="ARBA00022840"/>
    </source>
</evidence>
<keyword evidence="9" id="KW-0505">Motor protein</keyword>
<name>A0A8H3H3S1_9AGAM</name>
<dbReference type="Pfam" id="PF05783">
    <property type="entry name" value="DLIC"/>
    <property type="match status" value="2"/>
</dbReference>
<organism evidence="12 13">
    <name type="scientific">Rhizoctonia solani</name>
    <dbReference type="NCBI Taxonomy" id="456999"/>
    <lineage>
        <taxon>Eukaryota</taxon>
        <taxon>Fungi</taxon>
        <taxon>Dikarya</taxon>
        <taxon>Basidiomycota</taxon>
        <taxon>Agaricomycotina</taxon>
        <taxon>Agaricomycetes</taxon>
        <taxon>Cantharellales</taxon>
        <taxon>Ceratobasidiaceae</taxon>
        <taxon>Rhizoctonia</taxon>
    </lineage>
</organism>
<feature type="compositionally biased region" description="Polar residues" evidence="11">
    <location>
        <begin position="528"/>
        <end position="544"/>
    </location>
</feature>
<feature type="region of interest" description="Disordered" evidence="11">
    <location>
        <begin position="528"/>
        <end position="602"/>
    </location>
</feature>
<accession>A0A8H3H3S1</accession>
<dbReference type="GO" id="GO:0005524">
    <property type="term" value="F:ATP binding"/>
    <property type="evidence" value="ECO:0007669"/>
    <property type="project" value="UniProtKB-KW"/>
</dbReference>